<dbReference type="Pfam" id="PF12796">
    <property type="entry name" value="Ank_2"/>
    <property type="match status" value="1"/>
</dbReference>
<keyword evidence="4" id="KW-1185">Reference proteome</keyword>
<protein>
    <submittedName>
        <fullName evidence="3">Uncharacterized protein</fullName>
    </submittedName>
</protein>
<dbReference type="PROSITE" id="PS50088">
    <property type="entry name" value="ANK_REPEAT"/>
    <property type="match status" value="1"/>
</dbReference>
<sequence length="135" mass="15214">MGRRRKIENGASYNNKSADSDEEMANTSDNFLVKLVQNNTLVEMSELYNSSHKRLTGIHEIIRSGKLDALGKAIDRVLKNSDLSLNKMDDTGFSALHHATRYNRVEAMAELIRNGSIVDITTRDEWNTPLHIAAR</sequence>
<reference evidence="3 4" key="1">
    <citation type="journal article" date="2007" name="Science">
        <title>Sea anemone genome reveals ancestral eumetazoan gene repertoire and genomic organization.</title>
        <authorList>
            <person name="Putnam N.H."/>
            <person name="Srivastava M."/>
            <person name="Hellsten U."/>
            <person name="Dirks B."/>
            <person name="Chapman J."/>
            <person name="Salamov A."/>
            <person name="Terry A."/>
            <person name="Shapiro H."/>
            <person name="Lindquist E."/>
            <person name="Kapitonov V.V."/>
            <person name="Jurka J."/>
            <person name="Genikhovich G."/>
            <person name="Grigoriev I.V."/>
            <person name="Lucas S.M."/>
            <person name="Steele R.E."/>
            <person name="Finnerty J.R."/>
            <person name="Technau U."/>
            <person name="Martindale M.Q."/>
            <person name="Rokhsar D.S."/>
        </authorList>
    </citation>
    <scope>NUCLEOTIDE SEQUENCE [LARGE SCALE GENOMIC DNA]</scope>
    <source>
        <strain evidence="4">CH2 X CH6</strain>
    </source>
</reference>
<dbReference type="InterPro" id="IPR036770">
    <property type="entry name" value="Ankyrin_rpt-contain_sf"/>
</dbReference>
<dbReference type="HOGENOM" id="CLU_1888227_0_0_1"/>
<evidence type="ECO:0000256" key="2">
    <source>
        <dbReference type="SAM" id="MobiDB-lite"/>
    </source>
</evidence>
<dbReference type="Proteomes" id="UP000001593">
    <property type="component" value="Unassembled WGS sequence"/>
</dbReference>
<organism evidence="3 4">
    <name type="scientific">Nematostella vectensis</name>
    <name type="common">Starlet sea anemone</name>
    <dbReference type="NCBI Taxonomy" id="45351"/>
    <lineage>
        <taxon>Eukaryota</taxon>
        <taxon>Metazoa</taxon>
        <taxon>Cnidaria</taxon>
        <taxon>Anthozoa</taxon>
        <taxon>Hexacorallia</taxon>
        <taxon>Actiniaria</taxon>
        <taxon>Edwardsiidae</taxon>
        <taxon>Nematostella</taxon>
    </lineage>
</organism>
<dbReference type="PhylomeDB" id="A7SC10"/>
<gene>
    <name evidence="3" type="ORF">NEMVEDRAFT_v1g209953</name>
</gene>
<name>A7SC10_NEMVE</name>
<feature type="region of interest" description="Disordered" evidence="2">
    <location>
        <begin position="1"/>
        <end position="24"/>
    </location>
</feature>
<keyword evidence="1" id="KW-0040">ANK repeat</keyword>
<feature type="repeat" description="ANK" evidence="1">
    <location>
        <begin position="91"/>
        <end position="123"/>
    </location>
</feature>
<evidence type="ECO:0000313" key="4">
    <source>
        <dbReference type="Proteomes" id="UP000001593"/>
    </source>
</evidence>
<proteinExistence type="predicted"/>
<evidence type="ECO:0000313" key="3">
    <source>
        <dbReference type="EMBL" id="EDO38724.1"/>
    </source>
</evidence>
<dbReference type="EMBL" id="DS469620">
    <property type="protein sequence ID" value="EDO38724.1"/>
    <property type="molecule type" value="Genomic_DNA"/>
</dbReference>
<dbReference type="AlphaFoldDB" id="A7SC10"/>
<accession>A7SC10</accession>
<dbReference type="InParanoid" id="A7SC10"/>
<dbReference type="SUPFAM" id="SSF48403">
    <property type="entry name" value="Ankyrin repeat"/>
    <property type="match status" value="1"/>
</dbReference>
<dbReference type="Gene3D" id="1.25.40.20">
    <property type="entry name" value="Ankyrin repeat-containing domain"/>
    <property type="match status" value="1"/>
</dbReference>
<evidence type="ECO:0000256" key="1">
    <source>
        <dbReference type="PROSITE-ProRule" id="PRU00023"/>
    </source>
</evidence>
<dbReference type="InterPro" id="IPR002110">
    <property type="entry name" value="Ankyrin_rpt"/>
</dbReference>